<protein>
    <submittedName>
        <fullName evidence="1">Uncharacterized protein</fullName>
    </submittedName>
</protein>
<gene>
    <name evidence="1" type="ORF">C8P65_101395</name>
</gene>
<reference evidence="1 2" key="1">
    <citation type="submission" date="2018-04" db="EMBL/GenBank/DDBJ databases">
        <title>Genomic Encyclopedia of Archaeal and Bacterial Type Strains, Phase II (KMG-II): from individual species to whole genera.</title>
        <authorList>
            <person name="Goeker M."/>
        </authorList>
    </citation>
    <scope>NUCLEOTIDE SEQUENCE [LARGE SCALE GENOMIC DNA]</scope>
    <source>
        <strain evidence="1 2">DSM 22902</strain>
    </source>
</reference>
<dbReference type="AlphaFoldDB" id="A0A2T5XYX7"/>
<accession>A0A2T5XYX7</accession>
<evidence type="ECO:0000313" key="2">
    <source>
        <dbReference type="Proteomes" id="UP000243985"/>
    </source>
</evidence>
<dbReference type="GeneID" id="84579797"/>
<evidence type="ECO:0000313" key="1">
    <source>
        <dbReference type="EMBL" id="PTX08727.1"/>
    </source>
</evidence>
<name>A0A2T5XYX7_9FLAO</name>
<organism evidence="1 2">
    <name type="scientific">Capnocytophaga leadbetteri</name>
    <dbReference type="NCBI Taxonomy" id="327575"/>
    <lineage>
        <taxon>Bacteria</taxon>
        <taxon>Pseudomonadati</taxon>
        <taxon>Bacteroidota</taxon>
        <taxon>Flavobacteriia</taxon>
        <taxon>Flavobacteriales</taxon>
        <taxon>Flavobacteriaceae</taxon>
        <taxon>Capnocytophaga</taxon>
    </lineage>
</organism>
<comment type="caution">
    <text evidence="1">The sequence shown here is derived from an EMBL/GenBank/DDBJ whole genome shotgun (WGS) entry which is preliminary data.</text>
</comment>
<sequence>MAVFILILSIILLGVLFRKREEHWLSFGKDHILRKFEQGGRTFIYEEASFGASQETVYYTYQLVYELTKRKGLLESKYDLYDFSYNIFCYEETTLRIFRYDTYIYLIRSVGAMSIEEFESISPIISR</sequence>
<proteinExistence type="predicted"/>
<dbReference type="EMBL" id="QBKG01000001">
    <property type="protein sequence ID" value="PTX08727.1"/>
    <property type="molecule type" value="Genomic_DNA"/>
</dbReference>
<dbReference type="Proteomes" id="UP000243985">
    <property type="component" value="Unassembled WGS sequence"/>
</dbReference>
<dbReference type="RefSeq" id="WP_107780845.1">
    <property type="nucleotide sequence ID" value="NZ_QBKG01000001.1"/>
</dbReference>